<accession>A0ACB0M4E9</accession>
<comment type="caution">
    <text evidence="1">The sequence shown here is derived from an EMBL/GenBank/DDBJ whole genome shotgun (WGS) entry which is preliminary data.</text>
</comment>
<keyword evidence="2" id="KW-1185">Reference proteome</keyword>
<reference evidence="1" key="1">
    <citation type="submission" date="2023-10" db="EMBL/GenBank/DDBJ databases">
        <authorList>
            <person name="Rodriguez Cubillos JULIANA M."/>
            <person name="De Vega J."/>
        </authorList>
    </citation>
    <scope>NUCLEOTIDE SEQUENCE</scope>
</reference>
<gene>
    <name evidence="1" type="ORF">MILVUS5_LOCUS38946</name>
</gene>
<dbReference type="Proteomes" id="UP001177021">
    <property type="component" value="Unassembled WGS sequence"/>
</dbReference>
<name>A0ACB0M4E9_TRIPR</name>
<organism evidence="1 2">
    <name type="scientific">Trifolium pratense</name>
    <name type="common">Red clover</name>
    <dbReference type="NCBI Taxonomy" id="57577"/>
    <lineage>
        <taxon>Eukaryota</taxon>
        <taxon>Viridiplantae</taxon>
        <taxon>Streptophyta</taxon>
        <taxon>Embryophyta</taxon>
        <taxon>Tracheophyta</taxon>
        <taxon>Spermatophyta</taxon>
        <taxon>Magnoliopsida</taxon>
        <taxon>eudicotyledons</taxon>
        <taxon>Gunneridae</taxon>
        <taxon>Pentapetalae</taxon>
        <taxon>rosids</taxon>
        <taxon>fabids</taxon>
        <taxon>Fabales</taxon>
        <taxon>Fabaceae</taxon>
        <taxon>Papilionoideae</taxon>
        <taxon>50 kb inversion clade</taxon>
        <taxon>NPAAA clade</taxon>
        <taxon>Hologalegina</taxon>
        <taxon>IRL clade</taxon>
        <taxon>Trifolieae</taxon>
        <taxon>Trifolium</taxon>
    </lineage>
</organism>
<sequence length="111" mass="12507">MQPSYSACLFVAGIENFKETFMTRSSSLSKMRSAMLPLRLEYSSVKTVQLVHGSPFPGVSFAKKSTNTCAFNTFRGSKEMLNSDSSTDHLVFYFAFAFYLGGRYLSRSVYF</sequence>
<protein>
    <submittedName>
        <fullName evidence="1">Uncharacterized protein</fullName>
    </submittedName>
</protein>
<proteinExistence type="predicted"/>
<evidence type="ECO:0000313" key="2">
    <source>
        <dbReference type="Proteomes" id="UP001177021"/>
    </source>
</evidence>
<evidence type="ECO:0000313" key="1">
    <source>
        <dbReference type="EMBL" id="CAJ2676120.1"/>
    </source>
</evidence>
<dbReference type="EMBL" id="CASHSV030000823">
    <property type="protein sequence ID" value="CAJ2676120.1"/>
    <property type="molecule type" value="Genomic_DNA"/>
</dbReference>